<dbReference type="PANTHER" id="PTHR30386">
    <property type="entry name" value="MEMBRANE FUSION SUBUNIT OF EMRAB-TOLC MULTIDRUG EFFLUX PUMP"/>
    <property type="match status" value="1"/>
</dbReference>
<reference evidence="3 4" key="1">
    <citation type="submission" date="2016-10" db="EMBL/GenBank/DDBJ databases">
        <authorList>
            <person name="de Groot N.N."/>
        </authorList>
    </citation>
    <scope>NUCLEOTIDE SEQUENCE [LARGE SCALE GENOMIC DNA]</scope>
    <source>
        <strain evidence="3 4">CGMCC 1.8925</strain>
    </source>
</reference>
<gene>
    <name evidence="3" type="ORF">SAMN05660710_03457</name>
</gene>
<dbReference type="EMBL" id="FMVT01000016">
    <property type="protein sequence ID" value="SCY91807.1"/>
    <property type="molecule type" value="Genomic_DNA"/>
</dbReference>
<name>A0A1G5JU01_9RHOB</name>
<dbReference type="STRING" id="336292.SAMN05660710_03457"/>
<feature type="coiled-coil region" evidence="2">
    <location>
        <begin position="175"/>
        <end position="246"/>
    </location>
</feature>
<dbReference type="OrthoDB" id="7477732at2"/>
<proteinExistence type="predicted"/>
<dbReference type="Proteomes" id="UP000199502">
    <property type="component" value="Unassembled WGS sequence"/>
</dbReference>
<dbReference type="AlphaFoldDB" id="A0A1G5JU01"/>
<dbReference type="RefSeq" id="WP_090747653.1">
    <property type="nucleotide sequence ID" value="NZ_FMVT01000016.1"/>
</dbReference>
<evidence type="ECO:0000313" key="3">
    <source>
        <dbReference type="EMBL" id="SCY91807.1"/>
    </source>
</evidence>
<evidence type="ECO:0000313" key="4">
    <source>
        <dbReference type="Proteomes" id="UP000199502"/>
    </source>
</evidence>
<dbReference type="GO" id="GO:0030313">
    <property type="term" value="C:cell envelope"/>
    <property type="evidence" value="ECO:0007669"/>
    <property type="project" value="UniProtKB-SubCell"/>
</dbReference>
<dbReference type="PANTHER" id="PTHR30386:SF19">
    <property type="entry name" value="MULTIDRUG EXPORT PROTEIN EMRA-RELATED"/>
    <property type="match status" value="1"/>
</dbReference>
<evidence type="ECO:0000256" key="2">
    <source>
        <dbReference type="SAM" id="Coils"/>
    </source>
</evidence>
<keyword evidence="2" id="KW-0175">Coiled coil</keyword>
<sequence>MRYRRLLLGLLVIVVALWIIVGEQMSGASADAVVNAPVVTVRATVAGNLTVAPRQLGARVTSGEVLASIEDPVVDRVRLDDLLMEARLEEAARVQIEALLADTETVRASLLERTEIFRACRLEELRARLAHAEARLAILEAGGGPATGAQQQLLDAVEEGIDRLPAEPRLDALTLDHARERVEVLRIALRAAEDDVFLGDGYNDAPNAEQRAVELAGEISSLLTRLAEAEERVAAVSERVDRERRRVNGLTGGEMQAPVTGLLWEVLQASGVNVQRGDPLLRLVDCRGTLVTASVTERVYNSLAVGDAAEFRLGGTSTVYGATVARLAGSGAETIYRNLAVAPSERHLERYDVALIVPELAELGVEGCMIGRTGRAFFDGRPLDGLRRLLP</sequence>
<protein>
    <submittedName>
        <fullName evidence="3">HlyD family secretion protein</fullName>
    </submittedName>
</protein>
<organism evidence="3 4">
    <name type="scientific">Paracoccus tibetensis</name>
    <dbReference type="NCBI Taxonomy" id="336292"/>
    <lineage>
        <taxon>Bacteria</taxon>
        <taxon>Pseudomonadati</taxon>
        <taxon>Pseudomonadota</taxon>
        <taxon>Alphaproteobacteria</taxon>
        <taxon>Rhodobacterales</taxon>
        <taxon>Paracoccaceae</taxon>
        <taxon>Paracoccus</taxon>
    </lineage>
</organism>
<evidence type="ECO:0000256" key="1">
    <source>
        <dbReference type="ARBA" id="ARBA00004196"/>
    </source>
</evidence>
<comment type="subcellular location">
    <subcellularLocation>
        <location evidence="1">Cell envelope</location>
    </subcellularLocation>
</comment>
<dbReference type="InterPro" id="IPR050739">
    <property type="entry name" value="MFP"/>
</dbReference>
<accession>A0A1G5JU01</accession>
<keyword evidence="4" id="KW-1185">Reference proteome</keyword>